<proteinExistence type="predicted"/>
<dbReference type="AlphaFoldDB" id="A0A0F8YV43"/>
<evidence type="ECO:0000313" key="1">
    <source>
        <dbReference type="EMBL" id="KKK57924.1"/>
    </source>
</evidence>
<name>A0A0F8YV43_9ZZZZ</name>
<gene>
    <name evidence="1" type="ORF">LCGC14_3049590</name>
</gene>
<protein>
    <submittedName>
        <fullName evidence="1">Uncharacterized protein</fullName>
    </submittedName>
</protein>
<comment type="caution">
    <text evidence="1">The sequence shown here is derived from an EMBL/GenBank/DDBJ whole genome shotgun (WGS) entry which is preliminary data.</text>
</comment>
<dbReference type="EMBL" id="LAZR01064237">
    <property type="protein sequence ID" value="KKK57924.1"/>
    <property type="molecule type" value="Genomic_DNA"/>
</dbReference>
<sequence>MGEQASLRIGKCTKDTRYIIRGRKAKIYICAGHRYRADFELLIEKGLLIATLMNELSETKCQAPVFKGSMTI</sequence>
<organism evidence="1">
    <name type="scientific">marine sediment metagenome</name>
    <dbReference type="NCBI Taxonomy" id="412755"/>
    <lineage>
        <taxon>unclassified sequences</taxon>
        <taxon>metagenomes</taxon>
        <taxon>ecological metagenomes</taxon>
    </lineage>
</organism>
<reference evidence="1" key="1">
    <citation type="journal article" date="2015" name="Nature">
        <title>Complex archaea that bridge the gap between prokaryotes and eukaryotes.</title>
        <authorList>
            <person name="Spang A."/>
            <person name="Saw J.H."/>
            <person name="Jorgensen S.L."/>
            <person name="Zaremba-Niedzwiedzka K."/>
            <person name="Martijn J."/>
            <person name="Lind A.E."/>
            <person name="van Eijk R."/>
            <person name="Schleper C."/>
            <person name="Guy L."/>
            <person name="Ettema T.J."/>
        </authorList>
    </citation>
    <scope>NUCLEOTIDE SEQUENCE</scope>
</reference>
<accession>A0A0F8YV43</accession>